<evidence type="ECO:0000259" key="1">
    <source>
        <dbReference type="Pfam" id="PF13338"/>
    </source>
</evidence>
<comment type="caution">
    <text evidence="2">The sequence shown here is derived from an EMBL/GenBank/DDBJ whole genome shotgun (WGS) entry which is preliminary data.</text>
</comment>
<organism evidence="2 3">
    <name type="scientific">Pediococcus stilesii</name>
    <dbReference type="NCBI Taxonomy" id="331679"/>
    <lineage>
        <taxon>Bacteria</taxon>
        <taxon>Bacillati</taxon>
        <taxon>Bacillota</taxon>
        <taxon>Bacilli</taxon>
        <taxon>Lactobacillales</taxon>
        <taxon>Lactobacillaceae</taxon>
        <taxon>Pediococcus</taxon>
    </lineage>
</organism>
<accession>A0A5R9BT60</accession>
<dbReference type="Proteomes" id="UP000305541">
    <property type="component" value="Unassembled WGS sequence"/>
</dbReference>
<gene>
    <name evidence="2" type="ORF">FEZ51_07665</name>
</gene>
<dbReference type="InterPro" id="IPR025159">
    <property type="entry name" value="AbiEi_N"/>
</dbReference>
<dbReference type="RefSeq" id="WP_138474633.1">
    <property type="nucleotide sequence ID" value="NZ_VBTH01000014.1"/>
</dbReference>
<sequence length="195" mass="22715">MEQKLKQHFEKTQFITTKALEELGYNRMQIKRLVADGVLEKVARGVYMEAGELIETVALAQAVYPQGVVSHRTALYMHDLVDEIPQKIHMTFVRGTHFSNQEKLKEYIIPHYQERRLFEIGVETKESLWGNSIRVYSPERALIDVWRIQEDPAVQIEALHEYYNSDDYNLGRLSLMMADFSRTKKLSNALVVLIN</sequence>
<feature type="domain" description="AbiEi antitoxin N-terminal" evidence="1">
    <location>
        <begin position="3"/>
        <end position="48"/>
    </location>
</feature>
<dbReference type="AlphaFoldDB" id="A0A5R9BT60"/>
<proteinExistence type="predicted"/>
<evidence type="ECO:0000313" key="3">
    <source>
        <dbReference type="Proteomes" id="UP000305541"/>
    </source>
</evidence>
<reference evidence="2 3" key="1">
    <citation type="submission" date="2019-05" db="EMBL/GenBank/DDBJ databases">
        <title>The metagenome of a microbial culture collection derived from dairy environment covers the genomic content of the human microbiome.</title>
        <authorList>
            <person name="Roder T."/>
            <person name="Wuthrich D."/>
            <person name="Sattari Z."/>
            <person name="Von Ah U."/>
            <person name="Bar C."/>
            <person name="Ronchi F."/>
            <person name="Macpherson A.J."/>
            <person name="Ganal-Vonarburg S.C."/>
            <person name="Bruggmann R."/>
            <person name="Vergeres G."/>
        </authorList>
    </citation>
    <scope>NUCLEOTIDE SEQUENCE [LARGE SCALE GENOMIC DNA]</scope>
    <source>
        <strain evidence="2 3">FAM 18815</strain>
    </source>
</reference>
<name>A0A5R9BT60_9LACO</name>
<dbReference type="Pfam" id="PF13338">
    <property type="entry name" value="AbiEi_4"/>
    <property type="match status" value="1"/>
</dbReference>
<dbReference type="EMBL" id="VBTH01000014">
    <property type="protein sequence ID" value="TLQ03779.1"/>
    <property type="molecule type" value="Genomic_DNA"/>
</dbReference>
<evidence type="ECO:0000313" key="2">
    <source>
        <dbReference type="EMBL" id="TLQ03779.1"/>
    </source>
</evidence>
<dbReference type="OrthoDB" id="9801429at2"/>
<protein>
    <recommendedName>
        <fullName evidence="1">AbiEi antitoxin N-terminal domain-containing protein</fullName>
    </recommendedName>
</protein>